<evidence type="ECO:0000259" key="1">
    <source>
        <dbReference type="SMART" id="SM00966"/>
    </source>
</evidence>
<dbReference type="SUPFAM" id="SSF89447">
    <property type="entry name" value="AbrB/MazE/MraZ-like"/>
    <property type="match status" value="1"/>
</dbReference>
<dbReference type="Gene3D" id="2.10.260.10">
    <property type="match status" value="1"/>
</dbReference>
<comment type="caution">
    <text evidence="2">The sequence shown here is derived from an EMBL/GenBank/DDBJ whole genome shotgun (WGS) entry which is preliminary data.</text>
</comment>
<reference evidence="2 3" key="1">
    <citation type="submission" date="2020-08" db="EMBL/GenBank/DDBJ databases">
        <title>Sequencing the genomes of 1000 actinobacteria strains.</title>
        <authorList>
            <person name="Klenk H.-P."/>
        </authorList>
    </citation>
    <scope>NUCLEOTIDE SEQUENCE [LARGE SCALE GENOMIC DNA]</scope>
    <source>
        <strain evidence="2 3">DSM 44320</strain>
    </source>
</reference>
<evidence type="ECO:0000313" key="2">
    <source>
        <dbReference type="EMBL" id="MBB3725183.1"/>
    </source>
</evidence>
<sequence>MAGKMIEGPDGRYIVGTVKIGEKGQIVIPKDARDLLGLQPGDTLLVLVDREQGIALVDNERFRNFATGVLAVQEEASADPGREKDR</sequence>
<proteinExistence type="predicted"/>
<keyword evidence="3" id="KW-1185">Reference proteome</keyword>
<protein>
    <submittedName>
        <fullName evidence="2">AbrB family looped-hinge helix DNA binding protein</fullName>
    </submittedName>
</protein>
<dbReference type="PANTHER" id="PTHR34860">
    <property type="entry name" value="REPRESSOR-LIKE PROTEIN SSO7C3"/>
    <property type="match status" value="1"/>
</dbReference>
<dbReference type="EMBL" id="JACIBV010000001">
    <property type="protein sequence ID" value="MBB3725183.1"/>
    <property type="molecule type" value="Genomic_DNA"/>
</dbReference>
<evidence type="ECO:0000313" key="3">
    <source>
        <dbReference type="Proteomes" id="UP000579945"/>
    </source>
</evidence>
<dbReference type="PANTHER" id="PTHR34860:SF6">
    <property type="entry name" value="REPRESSOR-LIKE PROTEIN SSO7C3"/>
    <property type="match status" value="1"/>
</dbReference>
<dbReference type="InterPro" id="IPR052975">
    <property type="entry name" value="Repressor-like_regulatory"/>
</dbReference>
<dbReference type="RefSeq" id="WP_246451664.1">
    <property type="nucleotide sequence ID" value="NZ_JACIBV010000001.1"/>
</dbReference>
<dbReference type="GeneID" id="95387632"/>
<dbReference type="Proteomes" id="UP000579945">
    <property type="component" value="Unassembled WGS sequence"/>
</dbReference>
<dbReference type="Pfam" id="PF04014">
    <property type="entry name" value="MazE_antitoxin"/>
    <property type="match status" value="1"/>
</dbReference>
<dbReference type="GO" id="GO:0003677">
    <property type="term" value="F:DNA binding"/>
    <property type="evidence" value="ECO:0007669"/>
    <property type="project" value="InterPro"/>
</dbReference>
<feature type="domain" description="SpoVT-AbrB" evidence="1">
    <location>
        <begin position="18"/>
        <end position="62"/>
    </location>
</feature>
<organism evidence="2 3">
    <name type="scientific">Nonomuraea dietziae</name>
    <dbReference type="NCBI Taxonomy" id="65515"/>
    <lineage>
        <taxon>Bacteria</taxon>
        <taxon>Bacillati</taxon>
        <taxon>Actinomycetota</taxon>
        <taxon>Actinomycetes</taxon>
        <taxon>Streptosporangiales</taxon>
        <taxon>Streptosporangiaceae</taxon>
        <taxon>Nonomuraea</taxon>
    </lineage>
</organism>
<dbReference type="NCBIfam" id="TIGR01439">
    <property type="entry name" value="lp_hng_hel_AbrB"/>
    <property type="match status" value="1"/>
</dbReference>
<gene>
    <name evidence="2" type="ORF">FHR33_001043</name>
</gene>
<dbReference type="SMART" id="SM00966">
    <property type="entry name" value="SpoVT_AbrB"/>
    <property type="match status" value="1"/>
</dbReference>
<dbReference type="InterPro" id="IPR037914">
    <property type="entry name" value="SpoVT-AbrB_sf"/>
</dbReference>
<dbReference type="InterPro" id="IPR007159">
    <property type="entry name" value="SpoVT-AbrB_dom"/>
</dbReference>
<name>A0A7W5Y900_9ACTN</name>
<dbReference type="AlphaFoldDB" id="A0A7W5Y900"/>
<accession>A0A7W5Y900</accession>